<dbReference type="EMBL" id="JBELQB010000004">
    <property type="protein sequence ID" value="MFL9837118.1"/>
    <property type="molecule type" value="Genomic_DNA"/>
</dbReference>
<reference evidence="1 2" key="1">
    <citation type="submission" date="2024-06" db="EMBL/GenBank/DDBJ databases">
        <authorList>
            <person name="Kaempfer P."/>
            <person name="Viver T."/>
        </authorList>
    </citation>
    <scope>NUCLEOTIDE SEQUENCE [LARGE SCALE GENOMIC DNA]</scope>
    <source>
        <strain evidence="1 2">ST-75</strain>
    </source>
</reference>
<name>A0ABW8YA74_9FLAO</name>
<protein>
    <submittedName>
        <fullName evidence="1">Uncharacterized protein</fullName>
    </submittedName>
</protein>
<evidence type="ECO:0000313" key="2">
    <source>
        <dbReference type="Proteomes" id="UP001629059"/>
    </source>
</evidence>
<dbReference type="RefSeq" id="WP_408074134.1">
    <property type="nucleotide sequence ID" value="NZ_JBELQB010000004.1"/>
</dbReference>
<dbReference type="Proteomes" id="UP001629059">
    <property type="component" value="Unassembled WGS sequence"/>
</dbReference>
<keyword evidence="2" id="KW-1185">Reference proteome</keyword>
<organism evidence="1 2">
    <name type="scientific">Flavobacterium rhizophilum</name>
    <dbReference type="NCBI Taxonomy" id="3163296"/>
    <lineage>
        <taxon>Bacteria</taxon>
        <taxon>Pseudomonadati</taxon>
        <taxon>Bacteroidota</taxon>
        <taxon>Flavobacteriia</taxon>
        <taxon>Flavobacteriales</taxon>
        <taxon>Flavobacteriaceae</taxon>
        <taxon>Flavobacterium</taxon>
    </lineage>
</organism>
<gene>
    <name evidence="1" type="ORF">ABS768_06380</name>
</gene>
<accession>A0ABW8YA74</accession>
<sequence length="95" mass="11150">MKKSEKKEQIEKMIADFFKMTEPAALTEMRNKIYKEILKLPMSLSDKNTLENEMYLWNYNCDAYIKNIKSNAFKTVVTSDFKAMLKKINISLLGN</sequence>
<proteinExistence type="predicted"/>
<comment type="caution">
    <text evidence="1">The sequence shown here is derived from an EMBL/GenBank/DDBJ whole genome shotgun (WGS) entry which is preliminary data.</text>
</comment>
<evidence type="ECO:0000313" key="1">
    <source>
        <dbReference type="EMBL" id="MFL9837118.1"/>
    </source>
</evidence>